<gene>
    <name evidence="4 8" type="primary">infC</name>
    <name evidence="8" type="ORF">EMUCRT_0966</name>
</gene>
<dbReference type="PANTHER" id="PTHR10938:SF0">
    <property type="entry name" value="TRANSLATION INITIATION FACTOR IF-3, MITOCHONDRIAL"/>
    <property type="match status" value="1"/>
</dbReference>
<dbReference type="HAMAP" id="MF_00080">
    <property type="entry name" value="IF_3"/>
    <property type="match status" value="1"/>
</dbReference>
<evidence type="ECO:0000256" key="2">
    <source>
        <dbReference type="ARBA" id="ARBA00022540"/>
    </source>
</evidence>
<evidence type="ECO:0000313" key="9">
    <source>
        <dbReference type="Proteomes" id="UP000033546"/>
    </source>
</evidence>
<dbReference type="PATRIC" id="fig|1359167.3.peg.931"/>
<dbReference type="EMBL" id="LANU01000003">
    <property type="protein sequence ID" value="KJV63511.1"/>
    <property type="molecule type" value="Genomic_DNA"/>
</dbReference>
<organism evidence="8 9">
    <name type="scientific">Ehrlichia cf. muris str. EmCRT</name>
    <dbReference type="NCBI Taxonomy" id="1359167"/>
    <lineage>
        <taxon>Bacteria</taxon>
        <taxon>Pseudomonadati</taxon>
        <taxon>Pseudomonadota</taxon>
        <taxon>Alphaproteobacteria</taxon>
        <taxon>Rickettsiales</taxon>
        <taxon>Anaplasmataceae</taxon>
        <taxon>Ehrlichia</taxon>
    </lineage>
</organism>
<evidence type="ECO:0000256" key="3">
    <source>
        <dbReference type="ARBA" id="ARBA00022917"/>
    </source>
</evidence>
<dbReference type="InterPro" id="IPR036787">
    <property type="entry name" value="T_IF-3_N_sf"/>
</dbReference>
<reference evidence="8 9" key="1">
    <citation type="submission" date="2015-02" db="EMBL/GenBank/DDBJ databases">
        <title>Genome Sequencing of Rickettsiales.</title>
        <authorList>
            <person name="Daugherty S.C."/>
            <person name="Su Q."/>
            <person name="Abolude K."/>
            <person name="Beier-Sexton M."/>
            <person name="Carlyon J.A."/>
            <person name="Carter R."/>
            <person name="Day N.P."/>
            <person name="Dumler S.J."/>
            <person name="Dyachenko V."/>
            <person name="Godinez A."/>
            <person name="Kurtti T.J."/>
            <person name="Lichay M."/>
            <person name="Mullins K.E."/>
            <person name="Ott S."/>
            <person name="Pappas-Brown V."/>
            <person name="Paris D.H."/>
            <person name="Patel P."/>
            <person name="Richards A.L."/>
            <person name="Sadzewicz L."/>
            <person name="Sears K."/>
            <person name="Seidman D."/>
            <person name="Sengamalay N."/>
            <person name="Stenos J."/>
            <person name="Tallon L.J."/>
            <person name="Vincent G."/>
            <person name="Fraser C.M."/>
            <person name="Munderloh U."/>
            <person name="Dunning-Hotopp J.C."/>
        </authorList>
    </citation>
    <scope>NUCLEOTIDE SEQUENCE [LARGE SCALE GENOMIC DNA]</scope>
    <source>
        <strain evidence="8 9">EmCRT</strain>
    </source>
</reference>
<dbReference type="GO" id="GO:0005829">
    <property type="term" value="C:cytosol"/>
    <property type="evidence" value="ECO:0007669"/>
    <property type="project" value="TreeGrafter"/>
</dbReference>
<dbReference type="InterPro" id="IPR036788">
    <property type="entry name" value="T_IF-3_C_sf"/>
</dbReference>
<name>A0A0F3N709_9RICK</name>
<dbReference type="PANTHER" id="PTHR10938">
    <property type="entry name" value="TRANSLATION INITIATION FACTOR IF-3"/>
    <property type="match status" value="1"/>
</dbReference>
<protein>
    <recommendedName>
        <fullName evidence="4 5">Translation initiation factor IF-3</fullName>
    </recommendedName>
</protein>
<sequence length="173" mass="20035">MKTKKFSNKNKINEMITAKKVKLVDQNSVMIGVIDIEDALSRAKAVNLDLVEIVHDDQYPLCKIFDYSKYRYSHKKKISDSKKKQKTIIVKELKFKLNIGDNDYNVKLNMLRGFIERGDKVKISLRFIGREILHPEVGMEIIERLIRDTADIAKPESLPRKEGNLINMVLTSK</sequence>
<dbReference type="InterPro" id="IPR019815">
    <property type="entry name" value="Translation_initiation_fac_3_C"/>
</dbReference>
<dbReference type="Gene3D" id="3.10.20.80">
    <property type="entry name" value="Translation initiation factor 3 (IF-3), N-terminal domain"/>
    <property type="match status" value="1"/>
</dbReference>
<dbReference type="SUPFAM" id="SSF55200">
    <property type="entry name" value="Translation initiation factor IF3, C-terminal domain"/>
    <property type="match status" value="1"/>
</dbReference>
<keyword evidence="4" id="KW-0963">Cytoplasm</keyword>
<feature type="domain" description="Translation initiation factor 3 C-terminal" evidence="6">
    <location>
        <begin position="89"/>
        <end position="173"/>
    </location>
</feature>
<dbReference type="Pfam" id="PF00707">
    <property type="entry name" value="IF3_C"/>
    <property type="match status" value="1"/>
</dbReference>
<evidence type="ECO:0000256" key="5">
    <source>
        <dbReference type="NCBIfam" id="TIGR00168"/>
    </source>
</evidence>
<evidence type="ECO:0000259" key="7">
    <source>
        <dbReference type="Pfam" id="PF05198"/>
    </source>
</evidence>
<evidence type="ECO:0000313" key="8">
    <source>
        <dbReference type="EMBL" id="KJV63511.1"/>
    </source>
</evidence>
<dbReference type="FunFam" id="3.30.110.10:FF:000001">
    <property type="entry name" value="Translation initiation factor IF-3"/>
    <property type="match status" value="1"/>
</dbReference>
<evidence type="ECO:0000256" key="1">
    <source>
        <dbReference type="ARBA" id="ARBA00005439"/>
    </source>
</evidence>
<evidence type="ECO:0000259" key="6">
    <source>
        <dbReference type="Pfam" id="PF00707"/>
    </source>
</evidence>
<dbReference type="NCBIfam" id="TIGR00168">
    <property type="entry name" value="infC"/>
    <property type="match status" value="1"/>
</dbReference>
<dbReference type="GO" id="GO:0003743">
    <property type="term" value="F:translation initiation factor activity"/>
    <property type="evidence" value="ECO:0007669"/>
    <property type="project" value="UniProtKB-UniRule"/>
</dbReference>
<dbReference type="GO" id="GO:0032790">
    <property type="term" value="P:ribosome disassembly"/>
    <property type="evidence" value="ECO:0007669"/>
    <property type="project" value="TreeGrafter"/>
</dbReference>
<keyword evidence="2 4" id="KW-0396">Initiation factor</keyword>
<dbReference type="Gene3D" id="3.30.110.10">
    <property type="entry name" value="Translation initiation factor 3 (IF-3), C-terminal domain"/>
    <property type="match status" value="1"/>
</dbReference>
<dbReference type="InterPro" id="IPR001288">
    <property type="entry name" value="Translation_initiation_fac_3"/>
</dbReference>
<dbReference type="GO" id="GO:0043022">
    <property type="term" value="F:ribosome binding"/>
    <property type="evidence" value="ECO:0007669"/>
    <property type="project" value="TreeGrafter"/>
</dbReference>
<proteinExistence type="inferred from homology"/>
<comment type="caution">
    <text evidence="8">The sequence shown here is derived from an EMBL/GenBank/DDBJ whole genome shotgun (WGS) entry which is preliminary data.</text>
</comment>
<comment type="subunit">
    <text evidence="4">Monomer.</text>
</comment>
<accession>A0A0F3N709</accession>
<dbReference type="AlphaFoldDB" id="A0A0F3N709"/>
<dbReference type="InterPro" id="IPR019814">
    <property type="entry name" value="Translation_initiation_fac_3_N"/>
</dbReference>
<comment type="subcellular location">
    <subcellularLocation>
        <location evidence="4">Cytoplasm</location>
    </subcellularLocation>
</comment>
<dbReference type="RefSeq" id="WP_045805233.1">
    <property type="nucleotide sequence ID" value="NZ_LANU01000003.1"/>
</dbReference>
<comment type="similarity">
    <text evidence="1 4">Belongs to the IF-3 family.</text>
</comment>
<keyword evidence="3 4" id="KW-0648">Protein biosynthesis</keyword>
<dbReference type="Proteomes" id="UP000033546">
    <property type="component" value="Unassembled WGS sequence"/>
</dbReference>
<dbReference type="SUPFAM" id="SSF54364">
    <property type="entry name" value="Translation initiation factor IF3, N-terminal domain"/>
    <property type="match status" value="1"/>
</dbReference>
<dbReference type="Pfam" id="PF05198">
    <property type="entry name" value="IF3_N"/>
    <property type="match status" value="1"/>
</dbReference>
<dbReference type="GO" id="GO:0016020">
    <property type="term" value="C:membrane"/>
    <property type="evidence" value="ECO:0007669"/>
    <property type="project" value="TreeGrafter"/>
</dbReference>
<comment type="function">
    <text evidence="4">IF-3 binds to the 30S ribosomal subunit and shifts the equilibrium between 70S ribosomes and their 50S and 30S subunits in favor of the free subunits, thus enhancing the availability of 30S subunits on which protein synthesis initiation begins.</text>
</comment>
<feature type="domain" description="Translation initiation factor 3 N-terminal" evidence="7">
    <location>
        <begin position="12"/>
        <end position="78"/>
    </location>
</feature>
<evidence type="ECO:0000256" key="4">
    <source>
        <dbReference type="HAMAP-Rule" id="MF_00080"/>
    </source>
</evidence>